<dbReference type="Proteomes" id="UP000422108">
    <property type="component" value="Chromosome"/>
</dbReference>
<accession>A0A5K8A649</accession>
<name>A0A5K8A649_9BACT</name>
<dbReference type="AlphaFoldDB" id="A0A5K8A649"/>
<keyword evidence="1" id="KW-0812">Transmembrane</keyword>
<keyword evidence="1" id="KW-0472">Membrane</keyword>
<protein>
    <submittedName>
        <fullName evidence="2">Uncharacterized protein</fullName>
    </submittedName>
</protein>
<reference evidence="2 3" key="1">
    <citation type="submission" date="2019-11" db="EMBL/GenBank/DDBJ databases">
        <title>Comparative genomics of hydrocarbon-degrading Desulfosarcina strains.</title>
        <authorList>
            <person name="Watanabe M."/>
            <person name="Kojima H."/>
            <person name="Fukui M."/>
        </authorList>
    </citation>
    <scope>NUCLEOTIDE SEQUENCE [LARGE SCALE GENOMIC DNA]</scope>
    <source>
        <strain evidence="3">oXyS1</strain>
    </source>
</reference>
<sequence length="243" mass="27471">MPKDENINAIPIGSNASAGTRTYFKNIVDAISQIQQFAVMERSDYEIPEDFLTLRGSLNFFSIGFGNGFIEGMVFALLLAIIMPLTHSEYLMELVSLSFPLARSRAFLWMLNLLPVIIAVTLCSYLSRYRIGKIAKRAVDALLVGRMFSLIIKAIIIFVLLIAFYNYNDVVAYGLGRALAKINVGFGHGVFLTISRMKEHLLITAFRILAIFAGAILAPFFTIWLVSLYRAYQRKKAERFWME</sequence>
<feature type="transmembrane region" description="Helical" evidence="1">
    <location>
        <begin position="205"/>
        <end position="229"/>
    </location>
</feature>
<evidence type="ECO:0000256" key="1">
    <source>
        <dbReference type="SAM" id="Phobius"/>
    </source>
</evidence>
<evidence type="ECO:0000313" key="2">
    <source>
        <dbReference type="EMBL" id="BBO87995.1"/>
    </source>
</evidence>
<feature type="transmembrane region" description="Helical" evidence="1">
    <location>
        <begin position="147"/>
        <end position="167"/>
    </location>
</feature>
<feature type="transmembrane region" description="Helical" evidence="1">
    <location>
        <begin position="60"/>
        <end position="86"/>
    </location>
</feature>
<keyword evidence="3" id="KW-1185">Reference proteome</keyword>
<gene>
    <name evidence="2" type="ORF">DSCOOX_11750</name>
</gene>
<organism evidence="2 3">
    <name type="scientific">Desulfosarcina ovata subsp. ovata</name>
    <dbReference type="NCBI Taxonomy" id="2752305"/>
    <lineage>
        <taxon>Bacteria</taxon>
        <taxon>Pseudomonadati</taxon>
        <taxon>Thermodesulfobacteriota</taxon>
        <taxon>Desulfobacteria</taxon>
        <taxon>Desulfobacterales</taxon>
        <taxon>Desulfosarcinaceae</taxon>
        <taxon>Desulfosarcina</taxon>
    </lineage>
</organism>
<proteinExistence type="predicted"/>
<dbReference type="EMBL" id="AP021879">
    <property type="protein sequence ID" value="BBO87995.1"/>
    <property type="molecule type" value="Genomic_DNA"/>
</dbReference>
<evidence type="ECO:0000313" key="3">
    <source>
        <dbReference type="Proteomes" id="UP000422108"/>
    </source>
</evidence>
<feature type="transmembrane region" description="Helical" evidence="1">
    <location>
        <begin position="106"/>
        <end position="126"/>
    </location>
</feature>
<dbReference type="RefSeq" id="WP_155309374.1">
    <property type="nucleotide sequence ID" value="NZ_AP021879.1"/>
</dbReference>
<keyword evidence="1" id="KW-1133">Transmembrane helix</keyword>